<evidence type="ECO:0000313" key="2">
    <source>
        <dbReference type="Proteomes" id="UP000838749"/>
    </source>
</evidence>
<accession>A0ABM9BJS5</accession>
<evidence type="ECO:0008006" key="3">
    <source>
        <dbReference type="Google" id="ProtNLM"/>
    </source>
</evidence>
<keyword evidence="2" id="KW-1185">Reference proteome</keyword>
<organism evidence="1 2">
    <name type="scientific">Paenibacillus pseudetheri</name>
    <dbReference type="NCBI Taxonomy" id="2897682"/>
    <lineage>
        <taxon>Bacteria</taxon>
        <taxon>Bacillati</taxon>
        <taxon>Bacillota</taxon>
        <taxon>Bacilli</taxon>
        <taxon>Bacillales</taxon>
        <taxon>Paenibacillaceae</taxon>
        <taxon>Paenibacillus</taxon>
    </lineage>
</organism>
<protein>
    <recommendedName>
        <fullName evidence="3">Phage tail protein</fullName>
    </recommendedName>
</protein>
<dbReference type="EMBL" id="CAKMAB010000040">
    <property type="protein sequence ID" value="CAH1058848.1"/>
    <property type="molecule type" value="Genomic_DNA"/>
</dbReference>
<dbReference type="InterPro" id="IPR008861">
    <property type="entry name" value="GpX-like"/>
</dbReference>
<dbReference type="Pfam" id="PF05489">
    <property type="entry name" value="Phage_tail_X"/>
    <property type="match status" value="1"/>
</dbReference>
<evidence type="ECO:0000313" key="1">
    <source>
        <dbReference type="EMBL" id="CAH1058848.1"/>
    </source>
</evidence>
<comment type="caution">
    <text evidence="1">The sequence shown here is derived from an EMBL/GenBank/DDBJ whole genome shotgun (WGS) entry which is preliminary data.</text>
</comment>
<dbReference type="RefSeq" id="WP_234540712.1">
    <property type="nucleotide sequence ID" value="NZ_CAKMAB010000040.1"/>
</dbReference>
<sequence length="68" mass="7561">MTTYRTLQGDTWDGIAFKLYNNAHLMTLLINANPEQAGTVVFSGNVILNVPDKPTNASETLPPWRREG</sequence>
<reference evidence="1" key="1">
    <citation type="submission" date="2021-12" db="EMBL/GenBank/DDBJ databases">
        <authorList>
            <person name="Criscuolo A."/>
        </authorList>
    </citation>
    <scope>NUCLEOTIDE SEQUENCE</scope>
    <source>
        <strain evidence="1">CIP111894</strain>
    </source>
</reference>
<name>A0ABM9BJS5_9BACL</name>
<dbReference type="Proteomes" id="UP000838749">
    <property type="component" value="Unassembled WGS sequence"/>
</dbReference>
<gene>
    <name evidence="1" type="ORF">PAECIP111894_05034</name>
</gene>
<proteinExistence type="predicted"/>